<dbReference type="AlphaFoldDB" id="A0A250WRA8"/>
<keyword evidence="3 8" id="KW-0328">Glycosyltransferase</keyword>
<protein>
    <recommendedName>
        <fullName evidence="8">Glycosyltransferase family 92 protein</fullName>
        <ecNumber evidence="8">2.4.1.-</ecNumber>
    </recommendedName>
</protein>
<evidence type="ECO:0000313" key="10">
    <source>
        <dbReference type="EMBL" id="GAX73331.1"/>
    </source>
</evidence>
<keyword evidence="5" id="KW-0812">Transmembrane</keyword>
<dbReference type="GO" id="GO:0005737">
    <property type="term" value="C:cytoplasm"/>
    <property type="evidence" value="ECO:0007669"/>
    <property type="project" value="TreeGrafter"/>
</dbReference>
<accession>A0A250WRA8</accession>
<sequence length="600" mass="67612">MLTIRLFMWRVHCFLGFVTVATNLWGHLAFMRTAMAFSNIVHDSEAGVWHCRMSFQTDEFIALHDIAPSEKFDMHIFLRYTYKNGSASAAIKGNLVADVPQPPTLNRKRSLAPKEVDLDPKLTLFSKDSYNSREWPLQSIMKFSLNPISIAVPVSSFHLTIQLQKQPGGHTHDYFITALGGGPNKTCHLNPIAVSEMDNLHTTSSLNTAVSATLSATAPPLMGLQSQSRHHQETQPTEAVVVICPLWNVDWRVSVLVDRHIQYYAALGFTRYIIYTRPSDVEVLSALPHISKWLMHGMLILIRWSAVGEHDGLPYWDQRVVYNHAVLAHLGRLTYLAMVDIDEYLIPLQPGLANIFQMVSACAPAANSSSPAVNLQLPRFHVVANDWEDRFRAELPLWVPKEDGREGEDIQELHPITKYTLVNQKYSPAIKSMVVPRYIGLFHIHIASTLKPYTSTAVNSSCMVLAHIRNLMAPRESLDLIKKRYYKDAAWTSAIMHVSKLHAVWRASSWLTVDPPHQQESESSLLSTAVAKGQDSADEKQTKMQLSRAQLRFRVKQKRAAAAVAKRKGIQESEILVRQNITDGSEDAAAYQQTVWPIEE</sequence>
<evidence type="ECO:0000256" key="7">
    <source>
        <dbReference type="ARBA" id="ARBA00023136"/>
    </source>
</evidence>
<keyword evidence="6" id="KW-1133">Transmembrane helix</keyword>
<keyword evidence="7" id="KW-0472">Membrane</keyword>
<name>A0A250WRA8_9CHLO</name>
<evidence type="ECO:0000256" key="4">
    <source>
        <dbReference type="ARBA" id="ARBA00022679"/>
    </source>
</evidence>
<dbReference type="Proteomes" id="UP000232323">
    <property type="component" value="Unassembled WGS sequence"/>
</dbReference>
<feature type="region of interest" description="Disordered" evidence="9">
    <location>
        <begin position="521"/>
        <end position="542"/>
    </location>
</feature>
<evidence type="ECO:0000256" key="9">
    <source>
        <dbReference type="SAM" id="MobiDB-lite"/>
    </source>
</evidence>
<evidence type="ECO:0000256" key="1">
    <source>
        <dbReference type="ARBA" id="ARBA00004167"/>
    </source>
</evidence>
<dbReference type="GO" id="GO:0016020">
    <property type="term" value="C:membrane"/>
    <property type="evidence" value="ECO:0007669"/>
    <property type="project" value="UniProtKB-SubCell"/>
</dbReference>
<keyword evidence="4 8" id="KW-0808">Transferase</keyword>
<dbReference type="PANTHER" id="PTHR21461:SF69">
    <property type="entry name" value="GLYCOSYLTRANSFERASE FAMILY 92 PROTEIN"/>
    <property type="match status" value="1"/>
</dbReference>
<evidence type="ECO:0000256" key="6">
    <source>
        <dbReference type="ARBA" id="ARBA00022989"/>
    </source>
</evidence>
<dbReference type="OrthoDB" id="559391at2759"/>
<dbReference type="Pfam" id="PF01697">
    <property type="entry name" value="Glyco_transf_92"/>
    <property type="match status" value="1"/>
</dbReference>
<reference evidence="10 11" key="1">
    <citation type="submission" date="2017-08" db="EMBL/GenBank/DDBJ databases">
        <title>Acidophilic green algal genome provides insights into adaptation to an acidic environment.</title>
        <authorList>
            <person name="Hirooka S."/>
            <person name="Hirose Y."/>
            <person name="Kanesaki Y."/>
            <person name="Higuchi S."/>
            <person name="Fujiwara T."/>
            <person name="Onuma R."/>
            <person name="Era A."/>
            <person name="Ohbayashi R."/>
            <person name="Uzuka A."/>
            <person name="Nozaki H."/>
            <person name="Yoshikawa H."/>
            <person name="Miyagishima S.Y."/>
        </authorList>
    </citation>
    <scope>NUCLEOTIDE SEQUENCE [LARGE SCALE GENOMIC DNA]</scope>
    <source>
        <strain evidence="10 11">NIES-2499</strain>
    </source>
</reference>
<evidence type="ECO:0000256" key="5">
    <source>
        <dbReference type="ARBA" id="ARBA00022692"/>
    </source>
</evidence>
<comment type="similarity">
    <text evidence="2 8">Belongs to the glycosyltransferase 92 family.</text>
</comment>
<dbReference type="PANTHER" id="PTHR21461">
    <property type="entry name" value="GLYCOSYLTRANSFERASE FAMILY 92 PROTEIN"/>
    <property type="match status" value="1"/>
</dbReference>
<dbReference type="EC" id="2.4.1.-" evidence="8"/>
<dbReference type="EMBL" id="BEGY01000003">
    <property type="protein sequence ID" value="GAX73331.1"/>
    <property type="molecule type" value="Genomic_DNA"/>
</dbReference>
<comment type="caution">
    <text evidence="10">The sequence shown here is derived from an EMBL/GenBank/DDBJ whole genome shotgun (WGS) entry which is preliminary data.</text>
</comment>
<keyword evidence="11" id="KW-1185">Reference proteome</keyword>
<dbReference type="InterPro" id="IPR008166">
    <property type="entry name" value="Glyco_transf_92"/>
</dbReference>
<organism evidence="10 11">
    <name type="scientific">Chlamydomonas eustigma</name>
    <dbReference type="NCBI Taxonomy" id="1157962"/>
    <lineage>
        <taxon>Eukaryota</taxon>
        <taxon>Viridiplantae</taxon>
        <taxon>Chlorophyta</taxon>
        <taxon>core chlorophytes</taxon>
        <taxon>Chlorophyceae</taxon>
        <taxon>CS clade</taxon>
        <taxon>Chlamydomonadales</taxon>
        <taxon>Chlamydomonadaceae</taxon>
        <taxon>Chlamydomonas</taxon>
    </lineage>
</organism>
<dbReference type="GO" id="GO:0016757">
    <property type="term" value="F:glycosyltransferase activity"/>
    <property type="evidence" value="ECO:0007669"/>
    <property type="project" value="UniProtKB-UniRule"/>
</dbReference>
<evidence type="ECO:0000313" key="11">
    <source>
        <dbReference type="Proteomes" id="UP000232323"/>
    </source>
</evidence>
<proteinExistence type="inferred from homology"/>
<comment type="subcellular location">
    <subcellularLocation>
        <location evidence="1">Membrane</location>
        <topology evidence="1">Single-pass membrane protein</topology>
    </subcellularLocation>
</comment>
<gene>
    <name evidence="10" type="ORF">CEUSTIGMA_g785.t1</name>
</gene>
<evidence type="ECO:0000256" key="3">
    <source>
        <dbReference type="ARBA" id="ARBA00022676"/>
    </source>
</evidence>
<evidence type="ECO:0000256" key="2">
    <source>
        <dbReference type="ARBA" id="ARBA00007647"/>
    </source>
</evidence>
<evidence type="ECO:0000256" key="8">
    <source>
        <dbReference type="RuleBase" id="RU366017"/>
    </source>
</evidence>